<feature type="chain" id="PRO_5016314264" evidence="1">
    <location>
        <begin position="20"/>
        <end position="190"/>
    </location>
</feature>
<protein>
    <submittedName>
        <fullName evidence="2">Uncharacterized protein</fullName>
    </submittedName>
</protein>
<reference evidence="2 3" key="1">
    <citation type="submission" date="2018-03" db="EMBL/GenBank/DDBJ databases">
        <title>Genomic Encyclopedia of Archaeal and Bacterial Type Strains, Phase II (KMG-II): from individual species to whole genera.</title>
        <authorList>
            <person name="Goeker M."/>
        </authorList>
    </citation>
    <scope>NUCLEOTIDE SEQUENCE [LARGE SCALE GENOMIC DNA]</scope>
    <source>
        <strain evidence="2 3">DSM 28229</strain>
    </source>
</reference>
<evidence type="ECO:0000256" key="1">
    <source>
        <dbReference type="SAM" id="SignalP"/>
    </source>
</evidence>
<evidence type="ECO:0000313" key="2">
    <source>
        <dbReference type="EMBL" id="PWJ40884.1"/>
    </source>
</evidence>
<name>A0A315Z9L0_SEDFL</name>
<evidence type="ECO:0000313" key="3">
    <source>
        <dbReference type="Proteomes" id="UP000245535"/>
    </source>
</evidence>
<dbReference type="RefSeq" id="WP_109619719.1">
    <property type="nucleotide sequence ID" value="NZ_QGDO01000004.1"/>
</dbReference>
<proteinExistence type="predicted"/>
<organism evidence="2 3">
    <name type="scientific">Sediminitomix flava</name>
    <dbReference type="NCBI Taxonomy" id="379075"/>
    <lineage>
        <taxon>Bacteria</taxon>
        <taxon>Pseudomonadati</taxon>
        <taxon>Bacteroidota</taxon>
        <taxon>Cytophagia</taxon>
        <taxon>Cytophagales</taxon>
        <taxon>Flammeovirgaceae</taxon>
        <taxon>Sediminitomix</taxon>
    </lineage>
</organism>
<sequence>MKRLTLFLIACFCFTTAFSQVGVYESHEAFLDKKLKTYAEYVGTKSKNGRYAILLKDTEGGKVILPLSEQNIWGYQKEEDKIVRVHQNKTPYLIYKQGRITLYFNYHSNVGSEEALSSSKVKDALYSEDFPPQISLGTDGEMVRLSKKNLGILLEDDQDAMAKLEKHSIFYESLVEFILTYNESVEVSTL</sequence>
<keyword evidence="3" id="KW-1185">Reference proteome</keyword>
<dbReference type="Proteomes" id="UP000245535">
    <property type="component" value="Unassembled WGS sequence"/>
</dbReference>
<keyword evidence="1" id="KW-0732">Signal</keyword>
<dbReference type="AlphaFoldDB" id="A0A315Z9L0"/>
<gene>
    <name evidence="2" type="ORF">BC781_104144</name>
</gene>
<accession>A0A315Z9L0</accession>
<comment type="caution">
    <text evidence="2">The sequence shown here is derived from an EMBL/GenBank/DDBJ whole genome shotgun (WGS) entry which is preliminary data.</text>
</comment>
<dbReference type="EMBL" id="QGDO01000004">
    <property type="protein sequence ID" value="PWJ40884.1"/>
    <property type="molecule type" value="Genomic_DNA"/>
</dbReference>
<feature type="signal peptide" evidence="1">
    <location>
        <begin position="1"/>
        <end position="19"/>
    </location>
</feature>